<dbReference type="RefSeq" id="WP_185972911.1">
    <property type="nucleotide sequence ID" value="NZ_VLNT01000001.1"/>
</dbReference>
<comment type="caution">
    <text evidence="2">The sequence shown here is derived from an EMBL/GenBank/DDBJ whole genome shotgun (WGS) entry which is preliminary data.</text>
</comment>
<sequence>MRRSAVMFVALALITGGCSASPSASSPLSAALAAAPADAVEISFTDWSHVDDGDLAAAVREGLADDTLTRSAVAPQAAQWEEVFGFSPQDLAWEAGSLTDSGSSLAVGWSSSLGPERITDALEAAGYERDGERWRLGEDAPLPAALAASMTVAEVDERSRTLRAASDDTALEGGLSARRAVRDVVAAVGEVPAAMLLQRGDRACATAGVSGRGGQVAEQGEAAAERAGGLAEPTWAARAVGEGTFTVALGFSGPGLATGQARVRERLTTGPFIGRPGAVTDVVTDADVTVEENVTRLSFTRRDGGPSLMDSTGPILFAGC</sequence>
<name>A0A554SPE1_9ACTN</name>
<evidence type="ECO:0000313" key="3">
    <source>
        <dbReference type="Proteomes" id="UP000316988"/>
    </source>
</evidence>
<keyword evidence="3" id="KW-1185">Reference proteome</keyword>
<feature type="chain" id="PRO_5021903228" evidence="1">
    <location>
        <begin position="21"/>
        <end position="320"/>
    </location>
</feature>
<dbReference type="EMBL" id="VLNT01000001">
    <property type="protein sequence ID" value="TSD68210.1"/>
    <property type="molecule type" value="Genomic_DNA"/>
</dbReference>
<dbReference type="Proteomes" id="UP000316988">
    <property type="component" value="Unassembled WGS sequence"/>
</dbReference>
<protein>
    <submittedName>
        <fullName evidence="2">Uncharacterized protein</fullName>
    </submittedName>
</protein>
<accession>A0A554SPE1</accession>
<gene>
    <name evidence="2" type="ORF">FNM00_01030</name>
</gene>
<evidence type="ECO:0000256" key="1">
    <source>
        <dbReference type="SAM" id="SignalP"/>
    </source>
</evidence>
<proteinExistence type="predicted"/>
<dbReference type="PROSITE" id="PS51257">
    <property type="entry name" value="PROKAR_LIPOPROTEIN"/>
    <property type="match status" value="1"/>
</dbReference>
<dbReference type="AlphaFoldDB" id="A0A554SPE1"/>
<reference evidence="2 3" key="1">
    <citation type="submission" date="2019-07" db="EMBL/GenBank/DDBJ databases">
        <authorList>
            <person name="Zhao L.H."/>
        </authorList>
    </citation>
    <scope>NUCLEOTIDE SEQUENCE [LARGE SCALE GENOMIC DNA]</scope>
    <source>
        <strain evidence="2 3">Co35</strain>
    </source>
</reference>
<organism evidence="2 3">
    <name type="scientific">Aeromicrobium piscarium</name>
    <dbReference type="NCBI Taxonomy" id="2590901"/>
    <lineage>
        <taxon>Bacteria</taxon>
        <taxon>Bacillati</taxon>
        <taxon>Actinomycetota</taxon>
        <taxon>Actinomycetes</taxon>
        <taxon>Propionibacteriales</taxon>
        <taxon>Nocardioidaceae</taxon>
        <taxon>Aeromicrobium</taxon>
    </lineage>
</organism>
<keyword evidence="1" id="KW-0732">Signal</keyword>
<evidence type="ECO:0000313" key="2">
    <source>
        <dbReference type="EMBL" id="TSD68210.1"/>
    </source>
</evidence>
<feature type="signal peptide" evidence="1">
    <location>
        <begin position="1"/>
        <end position="20"/>
    </location>
</feature>